<organism evidence="1">
    <name type="scientific">Anguilla anguilla</name>
    <name type="common">European freshwater eel</name>
    <name type="synonym">Muraena anguilla</name>
    <dbReference type="NCBI Taxonomy" id="7936"/>
    <lineage>
        <taxon>Eukaryota</taxon>
        <taxon>Metazoa</taxon>
        <taxon>Chordata</taxon>
        <taxon>Craniata</taxon>
        <taxon>Vertebrata</taxon>
        <taxon>Euteleostomi</taxon>
        <taxon>Actinopterygii</taxon>
        <taxon>Neopterygii</taxon>
        <taxon>Teleostei</taxon>
        <taxon>Anguilliformes</taxon>
        <taxon>Anguillidae</taxon>
        <taxon>Anguilla</taxon>
    </lineage>
</organism>
<evidence type="ECO:0000313" key="1">
    <source>
        <dbReference type="EMBL" id="JAH74243.1"/>
    </source>
</evidence>
<dbReference type="EMBL" id="GBXM01034334">
    <property type="protein sequence ID" value="JAH74243.1"/>
    <property type="molecule type" value="Transcribed_RNA"/>
</dbReference>
<sequence length="49" mass="5519">MVFNTLISSVSCFSAEVNLDPDQSLWDKIRDLWSEGHPALCQAWSQPPV</sequence>
<protein>
    <submittedName>
        <fullName evidence="1">Uncharacterized protein</fullName>
    </submittedName>
</protein>
<dbReference type="AlphaFoldDB" id="A0A0E9VAP1"/>
<name>A0A0E9VAP1_ANGAN</name>
<proteinExistence type="predicted"/>
<accession>A0A0E9VAP1</accession>
<reference evidence="1" key="1">
    <citation type="submission" date="2014-11" db="EMBL/GenBank/DDBJ databases">
        <authorList>
            <person name="Amaro Gonzalez C."/>
        </authorList>
    </citation>
    <scope>NUCLEOTIDE SEQUENCE</scope>
</reference>
<reference evidence="1" key="2">
    <citation type="journal article" date="2015" name="Fish Shellfish Immunol.">
        <title>Early steps in the European eel (Anguilla anguilla)-Vibrio vulnificus interaction in the gills: Role of the RtxA13 toxin.</title>
        <authorList>
            <person name="Callol A."/>
            <person name="Pajuelo D."/>
            <person name="Ebbesson L."/>
            <person name="Teles M."/>
            <person name="MacKenzie S."/>
            <person name="Amaro C."/>
        </authorList>
    </citation>
    <scope>NUCLEOTIDE SEQUENCE</scope>
</reference>